<feature type="transmembrane region" description="Helical" evidence="1">
    <location>
        <begin position="40"/>
        <end position="64"/>
    </location>
</feature>
<dbReference type="InParanoid" id="A0A2R5GC79"/>
<organism evidence="3 4">
    <name type="scientific">Hondaea fermentalgiana</name>
    <dbReference type="NCBI Taxonomy" id="2315210"/>
    <lineage>
        <taxon>Eukaryota</taxon>
        <taxon>Sar</taxon>
        <taxon>Stramenopiles</taxon>
        <taxon>Bigyra</taxon>
        <taxon>Labyrinthulomycetes</taxon>
        <taxon>Thraustochytrida</taxon>
        <taxon>Thraustochytriidae</taxon>
        <taxon>Hondaea</taxon>
    </lineage>
</organism>
<feature type="domain" description="SET" evidence="2">
    <location>
        <begin position="308"/>
        <end position="436"/>
    </location>
</feature>
<dbReference type="OrthoDB" id="441812at2759"/>
<name>A0A2R5GC79_9STRA</name>
<dbReference type="Proteomes" id="UP000241890">
    <property type="component" value="Unassembled WGS sequence"/>
</dbReference>
<dbReference type="Pfam" id="PF00856">
    <property type="entry name" value="SET"/>
    <property type="match status" value="1"/>
</dbReference>
<dbReference type="InterPro" id="IPR001214">
    <property type="entry name" value="SET_dom"/>
</dbReference>
<dbReference type="CDD" id="cd10527">
    <property type="entry name" value="SET_LSMT"/>
    <property type="match status" value="1"/>
</dbReference>
<dbReference type="PROSITE" id="PS50280">
    <property type="entry name" value="SET"/>
    <property type="match status" value="1"/>
</dbReference>
<keyword evidence="1" id="KW-0812">Transmembrane</keyword>
<keyword evidence="1" id="KW-0472">Membrane</keyword>
<evidence type="ECO:0000256" key="1">
    <source>
        <dbReference type="SAM" id="Phobius"/>
    </source>
</evidence>
<dbReference type="SUPFAM" id="SSF82199">
    <property type="entry name" value="SET domain"/>
    <property type="match status" value="1"/>
</dbReference>
<accession>A0A2R5GC79</accession>
<sequence>MLQAARILRHFLEPLLHDHLSKGCEPELFDEHLLHFSQHLCIISILLFSLVAIVGFLVLSVFLVGVLGNVFFFFPFAPFVVVSSFSSGRNFRRNFCRDFRRRLSLIRAHRGAQRALATHLVARALSHAVEVRESSRGATNAGRVIGGHLFPKAGQAELGVFAQKRVEEGKCVGFVHADDVFSAANVVERSKNPLVRFAADALQGYQPLREAKPVTFDMLELALLLWMERRSEGLGFASEHWSTWAKDLPECCPGNGAYQTTSNLSSLLSPALKDFLSSEDMEKVLAETKQYDRLFETFSEALGDDLIDALQIVEAEGASFLWGRGDSQKQNWPFGELFREELSLVLSRSMDLRQMENYDAIDPTLAKSLGDLAILPGFDFVNHSDVPNAEIVFPAAADRPTSWLADCSGDLSGPSGAVLRVTRPVDADEEILIDYGAMPGRERLFRYGFVSSDDDFGNFMARSETSSSKGPRIAIQQAQ</sequence>
<evidence type="ECO:0000259" key="2">
    <source>
        <dbReference type="PROSITE" id="PS50280"/>
    </source>
</evidence>
<dbReference type="Gene3D" id="3.90.1410.10">
    <property type="entry name" value="set domain protein methyltransferase, domain 1"/>
    <property type="match status" value="1"/>
</dbReference>
<reference evidence="3 4" key="1">
    <citation type="submission" date="2017-12" db="EMBL/GenBank/DDBJ databases">
        <title>Sequencing, de novo assembly and annotation of complete genome of a new Thraustochytrid species, strain FCC1311.</title>
        <authorList>
            <person name="Sedici K."/>
            <person name="Godart F."/>
            <person name="Aiese Cigliano R."/>
            <person name="Sanseverino W."/>
            <person name="Barakat M."/>
            <person name="Ortet P."/>
            <person name="Marechal E."/>
            <person name="Cagnac O."/>
            <person name="Amato A."/>
        </authorList>
    </citation>
    <scope>NUCLEOTIDE SEQUENCE [LARGE SCALE GENOMIC DNA]</scope>
</reference>
<dbReference type="AlphaFoldDB" id="A0A2R5GC79"/>
<evidence type="ECO:0000313" key="4">
    <source>
        <dbReference type="Proteomes" id="UP000241890"/>
    </source>
</evidence>
<evidence type="ECO:0000313" key="3">
    <source>
        <dbReference type="EMBL" id="GBG27929.1"/>
    </source>
</evidence>
<keyword evidence="1" id="KW-1133">Transmembrane helix</keyword>
<comment type="caution">
    <text evidence="3">The sequence shown here is derived from an EMBL/GenBank/DDBJ whole genome shotgun (WGS) entry which is preliminary data.</text>
</comment>
<dbReference type="EMBL" id="BEYU01000037">
    <property type="protein sequence ID" value="GBG27929.1"/>
    <property type="molecule type" value="Genomic_DNA"/>
</dbReference>
<dbReference type="GO" id="GO:0016279">
    <property type="term" value="F:protein-lysine N-methyltransferase activity"/>
    <property type="evidence" value="ECO:0007669"/>
    <property type="project" value="TreeGrafter"/>
</dbReference>
<proteinExistence type="predicted"/>
<keyword evidence="4" id="KW-1185">Reference proteome</keyword>
<dbReference type="InterPro" id="IPR046341">
    <property type="entry name" value="SET_dom_sf"/>
</dbReference>
<dbReference type="InterPro" id="IPR050600">
    <property type="entry name" value="SETD3_SETD6_MTase"/>
</dbReference>
<dbReference type="PANTHER" id="PTHR13271">
    <property type="entry name" value="UNCHARACTERIZED PUTATIVE METHYLTRANSFERASE"/>
    <property type="match status" value="1"/>
</dbReference>
<protein>
    <recommendedName>
        <fullName evidence="2">SET domain-containing protein</fullName>
    </recommendedName>
</protein>
<gene>
    <name evidence="3" type="ORF">FCC1311_041522</name>
</gene>